<dbReference type="GO" id="GO:0008840">
    <property type="term" value="F:4-hydroxy-tetrahydrodipicolinate synthase activity"/>
    <property type="evidence" value="ECO:0007669"/>
    <property type="project" value="TreeGrafter"/>
</dbReference>
<evidence type="ECO:0000256" key="3">
    <source>
        <dbReference type="PIRNR" id="PIRNR001365"/>
    </source>
</evidence>
<dbReference type="PIRSF" id="PIRSF001365">
    <property type="entry name" value="DHDPS"/>
    <property type="match status" value="1"/>
</dbReference>
<evidence type="ECO:0000256" key="1">
    <source>
        <dbReference type="ARBA" id="ARBA00007592"/>
    </source>
</evidence>
<evidence type="ECO:0000256" key="4">
    <source>
        <dbReference type="PIRSR" id="PIRSR001365-1"/>
    </source>
</evidence>
<protein>
    <submittedName>
        <fullName evidence="5">Dihydrodipicolinate synthase family protein</fullName>
    </submittedName>
</protein>
<dbReference type="Proteomes" id="UP000238642">
    <property type="component" value="Unassembled WGS sequence"/>
</dbReference>
<comment type="caution">
    <text evidence="5">The sequence shown here is derived from an EMBL/GenBank/DDBJ whole genome shotgun (WGS) entry which is preliminary data.</text>
</comment>
<evidence type="ECO:0000256" key="2">
    <source>
        <dbReference type="ARBA" id="ARBA00023239"/>
    </source>
</evidence>
<dbReference type="CDD" id="cd00408">
    <property type="entry name" value="DHDPS-like"/>
    <property type="match status" value="1"/>
</dbReference>
<dbReference type="InterPro" id="IPR013785">
    <property type="entry name" value="Aldolase_TIM"/>
</dbReference>
<dbReference type="PANTHER" id="PTHR12128">
    <property type="entry name" value="DIHYDRODIPICOLINATE SYNTHASE"/>
    <property type="match status" value="1"/>
</dbReference>
<sequence>MNNSKKFIPVMLMPFKEDLEIDYDALDRLVDFYLESGAGGLFANCLSSEMYQLSVEEMVDSVSHIVHRVNGRVPIVATGSFGETTAEQAENVKKIYETGVSAIILISSLLAKEEDSEDVFRKNVYQLLDLTGDIPVGFYECPIPYKRVISPALLGELVATGRVKYHKDTCLDIVNVRQKIAETEAERTFGLYDAYMVHAVASLKAGSAGLSCIQGNYFPELVVWLCDNYANVEKQDKIAKVQEFFAGNMAVMHDTYPASAKYILKQRGMRIGLTCRNGSVLPSTETTKQLDLLLQDFERLSDEIDLMSVKK</sequence>
<dbReference type="Pfam" id="PF00701">
    <property type="entry name" value="DHDPS"/>
    <property type="match status" value="1"/>
</dbReference>
<dbReference type="PANTHER" id="PTHR12128:SF66">
    <property type="entry name" value="4-HYDROXY-2-OXOGLUTARATE ALDOLASE, MITOCHONDRIAL"/>
    <property type="match status" value="1"/>
</dbReference>
<dbReference type="InterPro" id="IPR002220">
    <property type="entry name" value="DapA-like"/>
</dbReference>
<feature type="active site" description="Schiff-base intermediate with substrate" evidence="4">
    <location>
        <position position="167"/>
    </location>
</feature>
<dbReference type="AlphaFoldDB" id="A0A2S9JL81"/>
<comment type="similarity">
    <text evidence="1 3">Belongs to the DapA family.</text>
</comment>
<dbReference type="SUPFAM" id="SSF51569">
    <property type="entry name" value="Aldolase"/>
    <property type="match status" value="1"/>
</dbReference>
<keyword evidence="2 3" id="KW-0456">Lyase</keyword>
<dbReference type="Gene3D" id="3.20.20.70">
    <property type="entry name" value="Aldolase class I"/>
    <property type="match status" value="1"/>
</dbReference>
<dbReference type="SMART" id="SM01130">
    <property type="entry name" value="DHDPS"/>
    <property type="match status" value="1"/>
</dbReference>
<evidence type="ECO:0000313" key="5">
    <source>
        <dbReference type="EMBL" id="PRD53868.1"/>
    </source>
</evidence>
<dbReference type="EMBL" id="PVBS01000002">
    <property type="protein sequence ID" value="PRD53868.1"/>
    <property type="molecule type" value="Genomic_DNA"/>
</dbReference>
<evidence type="ECO:0000313" key="6">
    <source>
        <dbReference type="Proteomes" id="UP000238642"/>
    </source>
</evidence>
<feature type="active site" description="Proton donor/acceptor" evidence="4">
    <location>
        <position position="139"/>
    </location>
</feature>
<keyword evidence="6" id="KW-1185">Reference proteome</keyword>
<name>A0A2S9JL81_9SPHI</name>
<proteinExistence type="inferred from homology"/>
<reference evidence="5 6" key="1">
    <citation type="submission" date="2018-02" db="EMBL/GenBank/DDBJ databases">
        <title>The draft genome of Sphingobacterium gobiense H7.</title>
        <authorList>
            <person name="Li L."/>
            <person name="Liu L."/>
            <person name="Zhang X."/>
            <person name="Wang T."/>
            <person name="Liang L."/>
        </authorList>
    </citation>
    <scope>NUCLEOTIDE SEQUENCE [LARGE SCALE GENOMIC DNA]</scope>
    <source>
        <strain evidence="5 6">ACCC 05757</strain>
    </source>
</reference>
<gene>
    <name evidence="5" type="ORF">C5749_10135</name>
</gene>
<dbReference type="OrthoDB" id="9796205at2"/>
<accession>A0A2S9JL81</accession>
<organism evidence="5 6">
    <name type="scientific">Sphingobacterium gobiense</name>
    <dbReference type="NCBI Taxonomy" id="1382456"/>
    <lineage>
        <taxon>Bacteria</taxon>
        <taxon>Pseudomonadati</taxon>
        <taxon>Bacteroidota</taxon>
        <taxon>Sphingobacteriia</taxon>
        <taxon>Sphingobacteriales</taxon>
        <taxon>Sphingobacteriaceae</taxon>
        <taxon>Sphingobacterium</taxon>
    </lineage>
</organism>